<comment type="caution">
    <text evidence="2">The sequence shown here is derived from an EMBL/GenBank/DDBJ whole genome shotgun (WGS) entry which is preliminary data.</text>
</comment>
<reference evidence="2 3" key="1">
    <citation type="journal article" date="2021" name="MBio">
        <title>A New Model Trypanosomatid, Novymonas esmeraldas: Genomic Perception of Its 'Candidatus Pandoraea novymonadis' Endosymbiont.</title>
        <authorList>
            <person name="Zakharova A."/>
            <person name="Saura A."/>
            <person name="Butenko A."/>
            <person name="Podesvova L."/>
            <person name="Warmusova S."/>
            <person name="Kostygov A.Y."/>
            <person name="Nenarokova A."/>
            <person name="Lukes J."/>
            <person name="Opperdoes F.R."/>
            <person name="Yurchenko V."/>
        </authorList>
    </citation>
    <scope>NUCLEOTIDE SEQUENCE [LARGE SCALE GENOMIC DNA]</scope>
    <source>
        <strain evidence="2 3">E262AT.01</strain>
    </source>
</reference>
<organism evidence="2 3">
    <name type="scientific">Novymonas esmeraldas</name>
    <dbReference type="NCBI Taxonomy" id="1808958"/>
    <lineage>
        <taxon>Eukaryota</taxon>
        <taxon>Discoba</taxon>
        <taxon>Euglenozoa</taxon>
        <taxon>Kinetoplastea</taxon>
        <taxon>Metakinetoplastina</taxon>
        <taxon>Trypanosomatida</taxon>
        <taxon>Trypanosomatidae</taxon>
        <taxon>Novymonas</taxon>
    </lineage>
</organism>
<evidence type="ECO:0000313" key="3">
    <source>
        <dbReference type="Proteomes" id="UP001430356"/>
    </source>
</evidence>
<protein>
    <submittedName>
        <fullName evidence="2">Uncharacterized protein</fullName>
    </submittedName>
</protein>
<name>A0AAW0F2W8_9TRYP</name>
<dbReference type="AlphaFoldDB" id="A0AAW0F2W8"/>
<dbReference type="Proteomes" id="UP001430356">
    <property type="component" value="Unassembled WGS sequence"/>
</dbReference>
<feature type="coiled-coil region" evidence="1">
    <location>
        <begin position="87"/>
        <end position="121"/>
    </location>
</feature>
<proteinExistence type="predicted"/>
<accession>A0AAW0F2W8</accession>
<evidence type="ECO:0000313" key="2">
    <source>
        <dbReference type="EMBL" id="KAK7200469.1"/>
    </source>
</evidence>
<gene>
    <name evidence="2" type="ORF">NESM_000101500</name>
</gene>
<evidence type="ECO:0000256" key="1">
    <source>
        <dbReference type="SAM" id="Coils"/>
    </source>
</evidence>
<sequence>MSAGASPPSRGPPPAAFSAAGLQQLRCEHAILTNEKRFLAQAVAAGPTTSARVNSIRYNADAVELKMLKAYLVACEAQDEGSCRMVEAQMRRRVDDTQAKVDKLRQLLESVQRDVEEVLVASGGWGEHSTVKEE</sequence>
<dbReference type="EMBL" id="JAECZO010000006">
    <property type="protein sequence ID" value="KAK7200469.1"/>
    <property type="molecule type" value="Genomic_DNA"/>
</dbReference>
<keyword evidence="3" id="KW-1185">Reference proteome</keyword>
<keyword evidence="1" id="KW-0175">Coiled coil</keyword>